<feature type="binding site" evidence="8">
    <location>
        <position position="177"/>
    </location>
    <ligand>
        <name>Zn(2+)</name>
        <dbReference type="ChEBI" id="CHEBI:29105"/>
    </ligand>
</feature>
<keyword evidence="10" id="KW-0472">Membrane</keyword>
<evidence type="ECO:0000256" key="6">
    <source>
        <dbReference type="ARBA" id="ARBA00023187"/>
    </source>
</evidence>
<comment type="similarity">
    <text evidence="8">Belongs to the CWC16 family. YJU2 subfamily.</text>
</comment>
<feature type="region of interest" description="Disordered" evidence="9">
    <location>
        <begin position="289"/>
        <end position="324"/>
    </location>
</feature>
<dbReference type="GO" id="GO:0000349">
    <property type="term" value="P:generation of catalytic spliceosome for first transesterification step"/>
    <property type="evidence" value="ECO:0007669"/>
    <property type="project" value="UniProtKB-UniRule"/>
</dbReference>
<sequence>MRVRQGGNALPYIYTGVIDLSLLILIFSQTLKHIRRLSSLFIIVGTGFTRQGSATSSPDLPRFALRSLRLTFPKHFHRFYTTRFPQLYFSVIFDMAERKVLNKYFPPDFDPSMLPRVHRSKNQQMKVRMMLPMSIRCTYCGNYINKGTKLNSRKEDVTGDTYLGIQIFRFYFKCTKCSAEMTIKTHPKESDYMVESGATRRGEDVEAEKERQKRESEEMGDSMKSLENRRLDSKRKMDIFAALDELKSMKSRQATVSADAILEAMQRTAAEKEEDEALIKSIFQTSKEVFQRKRRRLSEEDSSSKDSSDSGSRQAAPFKSSVIIVNKPAKEEKTGLLSLCNYESDSD</sequence>
<evidence type="ECO:0000256" key="5">
    <source>
        <dbReference type="ARBA" id="ARBA00022833"/>
    </source>
</evidence>
<dbReference type="Proteomes" id="UP001165190">
    <property type="component" value="Unassembled WGS sequence"/>
</dbReference>
<dbReference type="EMBL" id="BSYR01000077">
    <property type="protein sequence ID" value="GMJ15292.1"/>
    <property type="molecule type" value="Genomic_DNA"/>
</dbReference>
<keyword evidence="7 8" id="KW-0539">Nucleus</keyword>
<feature type="compositionally biased region" description="Basic and acidic residues" evidence="9">
    <location>
        <begin position="297"/>
        <end position="308"/>
    </location>
</feature>
<keyword evidence="3 8" id="KW-0479">Metal-binding</keyword>
<evidence type="ECO:0000256" key="9">
    <source>
        <dbReference type="SAM" id="MobiDB-lite"/>
    </source>
</evidence>
<evidence type="ECO:0000256" key="10">
    <source>
        <dbReference type="SAM" id="Phobius"/>
    </source>
</evidence>
<protein>
    <recommendedName>
        <fullName evidence="8">Splicing factor YJU2</fullName>
    </recommendedName>
</protein>
<dbReference type="GO" id="GO:0071006">
    <property type="term" value="C:U2-type catalytic step 1 spliceosome"/>
    <property type="evidence" value="ECO:0007669"/>
    <property type="project" value="UniProtKB-UniRule"/>
</dbReference>
<keyword evidence="12" id="KW-1185">Reference proteome</keyword>
<gene>
    <name evidence="11" type="ORF">HRI_005198400</name>
</gene>
<comment type="function">
    <text evidence="8">Part of the spliceosome which catalyzes two sequential transesterification reactions, first the excision of the non-coding intron from pre-mRNA and then the ligation of the coding exons to form the mature mRNA. Plays a role in stabilizing the structure of the spliceosome catalytic core and docking of the branch helix into the active site, producing 5'-exon and lariat intron-3'-intermediates.</text>
</comment>
<dbReference type="GO" id="GO:0046872">
    <property type="term" value="F:metal ion binding"/>
    <property type="evidence" value="ECO:0007669"/>
    <property type="project" value="UniProtKB-KW"/>
</dbReference>
<feature type="region of interest" description="Disordered" evidence="9">
    <location>
        <begin position="193"/>
        <end position="223"/>
    </location>
</feature>
<keyword evidence="10" id="KW-1133">Transmembrane helix</keyword>
<name>A0A9W7JH81_HIBTR</name>
<evidence type="ECO:0000313" key="12">
    <source>
        <dbReference type="Proteomes" id="UP001165190"/>
    </source>
</evidence>
<dbReference type="PANTHER" id="PTHR12111">
    <property type="entry name" value="SPLICING FACTOR YJU2"/>
    <property type="match status" value="1"/>
</dbReference>
<evidence type="ECO:0000313" key="11">
    <source>
        <dbReference type="EMBL" id="GMJ15292.1"/>
    </source>
</evidence>
<feature type="binding site" evidence="8">
    <location>
        <position position="140"/>
    </location>
    <ligand>
        <name>Zn(2+)</name>
        <dbReference type="ChEBI" id="CHEBI:29105"/>
    </ligand>
</feature>
<comment type="caution">
    <text evidence="11">The sequence shown here is derived from an EMBL/GenBank/DDBJ whole genome shotgun (WGS) entry which is preliminary data.</text>
</comment>
<reference evidence="11" key="1">
    <citation type="submission" date="2023-05" db="EMBL/GenBank/DDBJ databases">
        <title>Genome and transcriptome analyses reveal genes involved in the formation of fine ridges on petal epidermal cells in Hibiscus trionum.</title>
        <authorList>
            <person name="Koshimizu S."/>
            <person name="Masuda S."/>
            <person name="Ishii T."/>
            <person name="Shirasu K."/>
            <person name="Hoshino A."/>
            <person name="Arita M."/>
        </authorList>
    </citation>
    <scope>NUCLEOTIDE SEQUENCE</scope>
    <source>
        <strain evidence="11">Hamamatsu line</strain>
    </source>
</reference>
<feature type="transmembrane region" description="Helical" evidence="10">
    <location>
        <begin position="12"/>
        <end position="31"/>
    </location>
</feature>
<evidence type="ECO:0000256" key="4">
    <source>
        <dbReference type="ARBA" id="ARBA00022728"/>
    </source>
</evidence>
<evidence type="ECO:0000256" key="1">
    <source>
        <dbReference type="ARBA" id="ARBA00004123"/>
    </source>
</evidence>
<evidence type="ECO:0000256" key="8">
    <source>
        <dbReference type="HAMAP-Rule" id="MF_03226"/>
    </source>
</evidence>
<feature type="compositionally biased region" description="Basic and acidic residues" evidence="9">
    <location>
        <begin position="198"/>
        <end position="217"/>
    </location>
</feature>
<evidence type="ECO:0000256" key="7">
    <source>
        <dbReference type="ARBA" id="ARBA00023242"/>
    </source>
</evidence>
<keyword evidence="4 8" id="KW-0747">Spliceosome</keyword>
<keyword evidence="10" id="KW-0812">Transmembrane</keyword>
<evidence type="ECO:0000256" key="2">
    <source>
        <dbReference type="ARBA" id="ARBA00022664"/>
    </source>
</evidence>
<keyword evidence="5 8" id="KW-0862">Zinc</keyword>
<organism evidence="11 12">
    <name type="scientific">Hibiscus trionum</name>
    <name type="common">Flower of an hour</name>
    <dbReference type="NCBI Taxonomy" id="183268"/>
    <lineage>
        <taxon>Eukaryota</taxon>
        <taxon>Viridiplantae</taxon>
        <taxon>Streptophyta</taxon>
        <taxon>Embryophyta</taxon>
        <taxon>Tracheophyta</taxon>
        <taxon>Spermatophyta</taxon>
        <taxon>Magnoliopsida</taxon>
        <taxon>eudicotyledons</taxon>
        <taxon>Gunneridae</taxon>
        <taxon>Pentapetalae</taxon>
        <taxon>rosids</taxon>
        <taxon>malvids</taxon>
        <taxon>Malvales</taxon>
        <taxon>Malvaceae</taxon>
        <taxon>Malvoideae</taxon>
        <taxon>Hibiscus</taxon>
    </lineage>
</organism>
<evidence type="ECO:0000256" key="3">
    <source>
        <dbReference type="ARBA" id="ARBA00022723"/>
    </source>
</evidence>
<dbReference type="AlphaFoldDB" id="A0A9W7JH81"/>
<dbReference type="Pfam" id="PF04502">
    <property type="entry name" value="Saf4_Yju2"/>
    <property type="match status" value="1"/>
</dbReference>
<dbReference type="InterPro" id="IPR043701">
    <property type="entry name" value="Yju2"/>
</dbReference>
<dbReference type="OrthoDB" id="674963at2759"/>
<dbReference type="PANTHER" id="PTHR12111:SF1">
    <property type="entry name" value="SPLICING FACTOR YJU2"/>
    <property type="match status" value="1"/>
</dbReference>
<accession>A0A9W7JH81</accession>
<comment type="subcellular location">
    <subcellularLocation>
        <location evidence="1 8">Nucleus</location>
    </subcellularLocation>
</comment>
<feature type="binding site" evidence="8">
    <location>
        <position position="137"/>
    </location>
    <ligand>
        <name>Zn(2+)</name>
        <dbReference type="ChEBI" id="CHEBI:29105"/>
    </ligand>
</feature>
<dbReference type="InterPro" id="IPR007590">
    <property type="entry name" value="Saf4/Yju2"/>
</dbReference>
<comment type="subunit">
    <text evidence="8">Component of the spliceosome. Present in the activated B complex, the catalytically activated B* complex which catalyzes the branching, the catalytic step 1 C complex catalyzing the exon ligation, and the postcatalytic P complex containing the ligated exons (mRNA) and the excised lariat intron.</text>
</comment>
<dbReference type="HAMAP" id="MF_03226">
    <property type="entry name" value="YJU2"/>
    <property type="match status" value="1"/>
</dbReference>
<keyword evidence="2" id="KW-0507">mRNA processing</keyword>
<keyword evidence="6" id="KW-0508">mRNA splicing</keyword>
<proteinExistence type="inferred from homology"/>
<feature type="binding site" evidence="8">
    <location>
        <position position="174"/>
    </location>
    <ligand>
        <name>Zn(2+)</name>
        <dbReference type="ChEBI" id="CHEBI:29105"/>
    </ligand>
</feature>